<evidence type="ECO:0000256" key="1">
    <source>
        <dbReference type="SAM" id="MobiDB-lite"/>
    </source>
</evidence>
<sequence length="488" mass="52583">MQPSHYDLLGQVQDDPRSVGRMTQDAHQPPREPLSLQHLRSPAAGAPTRSEDSWIEVSSQPSSSSLSSAGTSDDIITTGLRVEQNTASPYHRRRRRLQHLAAVTTAEVDYSQQSSSQDEYEESESESDRVLSSSNEDIVRPPLGNPLLPQPIPASSPLDEASSDDDDDDDNSTALGMRMGSSPFVPQPNVFSHPPASQNPSWTRPTERPRPQPSEVSNSSRRTAIRRNSQASIRSTRRPSQQHSPFNMISPSHHADHDAALRASLSTLLSCAAAARGLPKSDTQPQQQQQQQQQPGPSRGGQPSTFRLVSESVAMGEEDEEVCSDEEEETTVPRTGETNAPTRTRRQRPTAPPMRMAAYSPRPATPAPREPKRRSSPSKDRNHSSAKKSRRASLQDAAGAAATASPTIMTWVISAGVVVLFSAISFSAGYVLGREVGKLEANSTALGSVTGGSPETNIPTRACGQEAVRGSLKRLRWGSGTSASGIIA</sequence>
<evidence type="ECO:0000313" key="4">
    <source>
        <dbReference type="Proteomes" id="UP000247810"/>
    </source>
</evidence>
<dbReference type="OrthoDB" id="5413188at2759"/>
<reference evidence="3 4" key="1">
    <citation type="submission" date="2018-02" db="EMBL/GenBank/DDBJ databases">
        <title>The genomes of Aspergillus section Nigri reveals drivers in fungal speciation.</title>
        <authorList>
            <consortium name="DOE Joint Genome Institute"/>
            <person name="Vesth T.C."/>
            <person name="Nybo J."/>
            <person name="Theobald S."/>
            <person name="Brandl J."/>
            <person name="Frisvad J.C."/>
            <person name="Nielsen K.F."/>
            <person name="Lyhne E.K."/>
            <person name="Kogle M.E."/>
            <person name="Kuo A."/>
            <person name="Riley R."/>
            <person name="Clum A."/>
            <person name="Nolan M."/>
            <person name="Lipzen A."/>
            <person name="Salamov A."/>
            <person name="Henrissat B."/>
            <person name="Wiebenga A."/>
            <person name="De vries R.P."/>
            <person name="Grigoriev I.V."/>
            <person name="Mortensen U.H."/>
            <person name="Andersen M.R."/>
            <person name="Baker S.E."/>
        </authorList>
    </citation>
    <scope>NUCLEOTIDE SEQUENCE [LARGE SCALE GENOMIC DNA]</scope>
    <source>
        <strain evidence="3 4">CBS 707.79</strain>
    </source>
</reference>
<feature type="compositionally biased region" description="Polar residues" evidence="1">
    <location>
        <begin position="214"/>
        <end position="250"/>
    </location>
</feature>
<name>A0A319DCW6_9EURO</name>
<keyword evidence="2" id="KW-0812">Transmembrane</keyword>
<feature type="region of interest" description="Disordered" evidence="1">
    <location>
        <begin position="277"/>
        <end position="398"/>
    </location>
</feature>
<dbReference type="AlphaFoldDB" id="A0A319DCW6"/>
<keyword evidence="4" id="KW-1185">Reference proteome</keyword>
<evidence type="ECO:0000256" key="2">
    <source>
        <dbReference type="SAM" id="Phobius"/>
    </source>
</evidence>
<proteinExistence type="predicted"/>
<feature type="compositionally biased region" description="Low complexity" evidence="1">
    <location>
        <begin position="284"/>
        <end position="303"/>
    </location>
</feature>
<feature type="compositionally biased region" description="Polar residues" evidence="1">
    <location>
        <begin position="195"/>
        <end position="204"/>
    </location>
</feature>
<dbReference type="Proteomes" id="UP000247810">
    <property type="component" value="Unassembled WGS sequence"/>
</dbReference>
<keyword evidence="2" id="KW-1133">Transmembrane helix</keyword>
<keyword evidence="2" id="KW-0472">Membrane</keyword>
<feature type="transmembrane region" description="Helical" evidence="2">
    <location>
        <begin position="408"/>
        <end position="432"/>
    </location>
</feature>
<feature type="region of interest" description="Disordered" evidence="1">
    <location>
        <begin position="1"/>
        <end position="253"/>
    </location>
</feature>
<dbReference type="EMBL" id="KZ826062">
    <property type="protein sequence ID" value="PYH88843.1"/>
    <property type="molecule type" value="Genomic_DNA"/>
</dbReference>
<gene>
    <name evidence="3" type="ORF">BO71DRAFT_337994</name>
</gene>
<protein>
    <submittedName>
        <fullName evidence="3">Uncharacterized protein</fullName>
    </submittedName>
</protein>
<dbReference type="VEuPathDB" id="FungiDB:BO71DRAFT_337994"/>
<evidence type="ECO:0000313" key="3">
    <source>
        <dbReference type="EMBL" id="PYH88843.1"/>
    </source>
</evidence>
<organism evidence="3 4">
    <name type="scientific">Aspergillus ellipticus CBS 707.79</name>
    <dbReference type="NCBI Taxonomy" id="1448320"/>
    <lineage>
        <taxon>Eukaryota</taxon>
        <taxon>Fungi</taxon>
        <taxon>Dikarya</taxon>
        <taxon>Ascomycota</taxon>
        <taxon>Pezizomycotina</taxon>
        <taxon>Eurotiomycetes</taxon>
        <taxon>Eurotiomycetidae</taxon>
        <taxon>Eurotiales</taxon>
        <taxon>Aspergillaceae</taxon>
        <taxon>Aspergillus</taxon>
        <taxon>Aspergillus subgen. Circumdati</taxon>
    </lineage>
</organism>
<feature type="compositionally biased region" description="Acidic residues" evidence="1">
    <location>
        <begin position="316"/>
        <end position="330"/>
    </location>
</feature>
<feature type="compositionally biased region" description="Low complexity" evidence="1">
    <location>
        <begin position="55"/>
        <end position="73"/>
    </location>
</feature>
<accession>A0A319DCW6</accession>
<feature type="compositionally biased region" description="Acidic residues" evidence="1">
    <location>
        <begin position="161"/>
        <end position="171"/>
    </location>
</feature>